<feature type="compositionally biased region" description="Basic and acidic residues" evidence="3">
    <location>
        <begin position="182"/>
        <end position="194"/>
    </location>
</feature>
<evidence type="ECO:0000256" key="3">
    <source>
        <dbReference type="SAM" id="MobiDB-lite"/>
    </source>
</evidence>
<dbReference type="GO" id="GO:0003714">
    <property type="term" value="F:transcription corepressor activity"/>
    <property type="evidence" value="ECO:0007669"/>
    <property type="project" value="TreeGrafter"/>
</dbReference>
<dbReference type="Pfam" id="PF06487">
    <property type="entry name" value="SAP18"/>
    <property type="match status" value="1"/>
</dbReference>
<dbReference type="PANTHER" id="PTHR13082">
    <property type="entry name" value="SAP18"/>
    <property type="match status" value="1"/>
</dbReference>
<feature type="compositionally biased region" description="Basic and acidic residues" evidence="3">
    <location>
        <begin position="216"/>
        <end position="248"/>
    </location>
</feature>
<comment type="similarity">
    <text evidence="1">Belongs to the SAP18 family.</text>
</comment>
<reference evidence="5" key="2">
    <citation type="submission" date="2023-11" db="UniProtKB">
        <authorList>
            <consortium name="WormBaseParasite"/>
        </authorList>
    </citation>
    <scope>IDENTIFICATION</scope>
</reference>
<dbReference type="PANTHER" id="PTHR13082:SF0">
    <property type="entry name" value="HISTONE DEACETYLASE COMPLEX SUBUNIT SAP18"/>
    <property type="match status" value="1"/>
</dbReference>
<dbReference type="AlphaFoldDB" id="A0AA85IQJ8"/>
<proteinExistence type="inferred from homology"/>
<reference evidence="4" key="1">
    <citation type="submission" date="2022-06" db="EMBL/GenBank/DDBJ databases">
        <authorList>
            <person name="Berger JAMES D."/>
            <person name="Berger JAMES D."/>
        </authorList>
    </citation>
    <scope>NUCLEOTIDE SEQUENCE [LARGE SCALE GENOMIC DNA]</scope>
</reference>
<dbReference type="Proteomes" id="UP000050795">
    <property type="component" value="Unassembled WGS sequence"/>
</dbReference>
<evidence type="ECO:0000256" key="2">
    <source>
        <dbReference type="ARBA" id="ARBA00030511"/>
    </source>
</evidence>
<sequence>MTALEDGSVNREKTCPLLLRMFCSTKKHNNVLEYSRGRTPLNELQVYTWLDATLRELASLVKQVNPESRRKGTLFDFALVFPDHRSPMYRMRELGTVCSGCPSDTDRIMLKDVQFTIGDMIDVAITIPHPSAIDVNNTTTSTINNNAYMMMKDTRLSSLETANRRAIKPSLQQQQPVMVKNRRSDEKYYDHHSGQLDPTTKYRHRQMDIDNGDVILKSRDHLSGGSGKESRDYDKRSYDKLSTAEERSTSSSSFKVNGRRVVPY</sequence>
<dbReference type="GO" id="GO:0005634">
    <property type="term" value="C:nucleus"/>
    <property type="evidence" value="ECO:0007669"/>
    <property type="project" value="TreeGrafter"/>
</dbReference>
<evidence type="ECO:0000256" key="1">
    <source>
        <dbReference type="ARBA" id="ARBA00009143"/>
    </source>
</evidence>
<dbReference type="InterPro" id="IPR010516">
    <property type="entry name" value="SAP18"/>
</dbReference>
<evidence type="ECO:0000313" key="5">
    <source>
        <dbReference type="WBParaSite" id="TREG1_114960.1"/>
    </source>
</evidence>
<accession>A0AA85IQJ8</accession>
<dbReference type="WBParaSite" id="TREG1_114960.1">
    <property type="protein sequence ID" value="TREG1_114960.1"/>
    <property type="gene ID" value="TREG1_114960"/>
</dbReference>
<feature type="region of interest" description="Disordered" evidence="3">
    <location>
        <begin position="166"/>
        <end position="264"/>
    </location>
</feature>
<dbReference type="Gene3D" id="3.10.20.550">
    <property type="entry name" value="ASAP complex, SAP18 subunit"/>
    <property type="match status" value="1"/>
</dbReference>
<evidence type="ECO:0000313" key="4">
    <source>
        <dbReference type="Proteomes" id="UP000050795"/>
    </source>
</evidence>
<name>A0AA85IQJ8_TRIRE</name>
<organism evidence="4 5">
    <name type="scientific">Trichobilharzia regenti</name>
    <name type="common">Nasal bird schistosome</name>
    <dbReference type="NCBI Taxonomy" id="157069"/>
    <lineage>
        <taxon>Eukaryota</taxon>
        <taxon>Metazoa</taxon>
        <taxon>Spiralia</taxon>
        <taxon>Lophotrochozoa</taxon>
        <taxon>Platyhelminthes</taxon>
        <taxon>Trematoda</taxon>
        <taxon>Digenea</taxon>
        <taxon>Strigeidida</taxon>
        <taxon>Schistosomatoidea</taxon>
        <taxon>Schistosomatidae</taxon>
        <taxon>Trichobilharzia</taxon>
    </lineage>
</organism>
<protein>
    <recommendedName>
        <fullName evidence="2">18 kDa Sin3-associated polypeptide</fullName>
    </recommendedName>
</protein>
<keyword evidence="4" id="KW-1185">Reference proteome</keyword>
<dbReference type="InterPro" id="IPR042534">
    <property type="entry name" value="SAP18_sf"/>
</dbReference>